<organism evidence="2 3">
    <name type="scientific">Croceimicrobium hydrocarbonivorans</name>
    <dbReference type="NCBI Taxonomy" id="2761580"/>
    <lineage>
        <taxon>Bacteria</taxon>
        <taxon>Pseudomonadati</taxon>
        <taxon>Bacteroidota</taxon>
        <taxon>Flavobacteriia</taxon>
        <taxon>Flavobacteriales</taxon>
        <taxon>Owenweeksiaceae</taxon>
        <taxon>Croceimicrobium</taxon>
    </lineage>
</organism>
<dbReference type="AlphaFoldDB" id="A0A7H0VF28"/>
<protein>
    <submittedName>
        <fullName evidence="2">Uncharacterized protein</fullName>
    </submittedName>
</protein>
<dbReference type="RefSeq" id="WP_210758853.1">
    <property type="nucleotide sequence ID" value="NZ_CP060139.1"/>
</dbReference>
<reference evidence="2 3" key="1">
    <citation type="submission" date="2020-08" db="EMBL/GenBank/DDBJ databases">
        <title>Croceimicrobium hydrocarbonivorans gen. nov., sp. nov., a novel marine bacterium isolated from a bacterial consortium that degrades polyethylene terephthalate.</title>
        <authorList>
            <person name="Liu R."/>
        </authorList>
    </citation>
    <scope>NUCLEOTIDE SEQUENCE [LARGE SCALE GENOMIC DNA]</scope>
    <source>
        <strain evidence="2 3">A20-9</strain>
    </source>
</reference>
<proteinExistence type="predicted"/>
<feature type="transmembrane region" description="Helical" evidence="1">
    <location>
        <begin position="7"/>
        <end position="24"/>
    </location>
</feature>
<feature type="transmembrane region" description="Helical" evidence="1">
    <location>
        <begin position="30"/>
        <end position="47"/>
    </location>
</feature>
<keyword evidence="1" id="KW-1133">Transmembrane helix</keyword>
<gene>
    <name evidence="2" type="ORF">H4K34_00375</name>
</gene>
<evidence type="ECO:0000313" key="2">
    <source>
        <dbReference type="EMBL" id="QNR24326.1"/>
    </source>
</evidence>
<keyword evidence="1" id="KW-0472">Membrane</keyword>
<sequence length="67" mass="8243">MLKFVEFVWVGMGFLCAYQLYMTWNMDGNSRYIFGGGLLVSIFMFFFRRYTRQRYERIQEEKQAKQD</sequence>
<evidence type="ECO:0000256" key="1">
    <source>
        <dbReference type="SAM" id="Phobius"/>
    </source>
</evidence>
<dbReference type="KEGG" id="chyd:H4K34_00375"/>
<accession>A0A7H0VF28</accession>
<dbReference type="EMBL" id="CP060139">
    <property type="protein sequence ID" value="QNR24326.1"/>
    <property type="molecule type" value="Genomic_DNA"/>
</dbReference>
<keyword evidence="1" id="KW-0812">Transmembrane</keyword>
<dbReference type="Proteomes" id="UP000516305">
    <property type="component" value="Chromosome"/>
</dbReference>
<evidence type="ECO:0000313" key="3">
    <source>
        <dbReference type="Proteomes" id="UP000516305"/>
    </source>
</evidence>
<keyword evidence="3" id="KW-1185">Reference proteome</keyword>
<name>A0A7H0VF28_9FLAO</name>